<evidence type="ECO:0000259" key="4">
    <source>
        <dbReference type="PROSITE" id="PS51304"/>
    </source>
</evidence>
<dbReference type="InterPro" id="IPR044156">
    <property type="entry name" value="Galectin-like"/>
</dbReference>
<evidence type="ECO:0000313" key="6">
    <source>
        <dbReference type="Proteomes" id="UP000829720"/>
    </source>
</evidence>
<dbReference type="FunFam" id="2.60.120.200:FF:000023">
    <property type="entry name" value="Galectin"/>
    <property type="match status" value="1"/>
</dbReference>
<dbReference type="GO" id="GO:0032689">
    <property type="term" value="P:negative regulation of type II interferon production"/>
    <property type="evidence" value="ECO:0007669"/>
    <property type="project" value="TreeGrafter"/>
</dbReference>
<evidence type="ECO:0000313" key="5">
    <source>
        <dbReference type="EMBL" id="KAI1893402.1"/>
    </source>
</evidence>
<keyword evidence="1 3" id="KW-0430">Lectin</keyword>
<dbReference type="EMBL" id="JAERUA010000011">
    <property type="protein sequence ID" value="KAI1893402.1"/>
    <property type="molecule type" value="Genomic_DNA"/>
</dbReference>
<gene>
    <name evidence="5" type="ORF">AGOR_G00123360</name>
</gene>
<name>A0A8T3DBD3_9TELE</name>
<dbReference type="SMART" id="SM00276">
    <property type="entry name" value="GLECT"/>
    <property type="match status" value="2"/>
</dbReference>
<evidence type="ECO:0000256" key="2">
    <source>
        <dbReference type="ARBA" id="ARBA00022737"/>
    </source>
</evidence>
<sequence>MAYYNQQQPFFSPRVPFTGSIQGGLQEGKVITVTGRVLPGAARFHVNLQCGSRQGADIAIHFNPRYDSHPGYVVVNSHRGHWETEERKHTAPIPRGSNFTLSFQVTREGYMVTVNGKQFMEFRHRISFAAVDTIAIDGGVEVISIAFQNPATFPQPGFPSYPQPPFPAPPGYPPQQYFPIPYKSFISGGMFPGRQITVQGMVNPTAKRFNINLRFAGGIVFHFNPRMDESVVVRNSQLGGRWGTEERSGGMPFYRGQAFMITIMCDPQHYRVMVNGAHMFTYIHRHSALQQIDVLEVDGDISLTYVQV</sequence>
<dbReference type="Gene3D" id="2.60.120.200">
    <property type="match status" value="2"/>
</dbReference>
<dbReference type="InterPro" id="IPR001079">
    <property type="entry name" value="Galectin_CRD"/>
</dbReference>
<dbReference type="Pfam" id="PF00337">
    <property type="entry name" value="Gal-bind_lectin"/>
    <property type="match status" value="2"/>
</dbReference>
<feature type="domain" description="Galectin" evidence="4">
    <location>
        <begin position="182"/>
        <end position="308"/>
    </location>
</feature>
<dbReference type="GO" id="GO:0030246">
    <property type="term" value="F:carbohydrate binding"/>
    <property type="evidence" value="ECO:0007669"/>
    <property type="project" value="UniProtKB-UniRule"/>
</dbReference>
<dbReference type="GO" id="GO:0005634">
    <property type="term" value="C:nucleus"/>
    <property type="evidence" value="ECO:0007669"/>
    <property type="project" value="TreeGrafter"/>
</dbReference>
<reference evidence="5" key="1">
    <citation type="submission" date="2021-01" db="EMBL/GenBank/DDBJ databases">
        <authorList>
            <person name="Zahm M."/>
            <person name="Roques C."/>
            <person name="Cabau C."/>
            <person name="Klopp C."/>
            <person name="Donnadieu C."/>
            <person name="Jouanno E."/>
            <person name="Lampietro C."/>
            <person name="Louis A."/>
            <person name="Herpin A."/>
            <person name="Echchiki A."/>
            <person name="Berthelot C."/>
            <person name="Parey E."/>
            <person name="Roest-Crollius H."/>
            <person name="Braasch I."/>
            <person name="Postlethwait J."/>
            <person name="Bobe J."/>
            <person name="Montfort J."/>
            <person name="Bouchez O."/>
            <person name="Begum T."/>
            <person name="Mejri S."/>
            <person name="Adams A."/>
            <person name="Chen W.-J."/>
            <person name="Guiguen Y."/>
        </authorList>
    </citation>
    <scope>NUCLEOTIDE SEQUENCE</scope>
    <source>
        <tissue evidence="5">Blood</tissue>
    </source>
</reference>
<accession>A0A8T3DBD3</accession>
<dbReference type="GO" id="GO:2000562">
    <property type="term" value="P:negative regulation of CD4-positive, alpha-beta T cell proliferation"/>
    <property type="evidence" value="ECO:0007669"/>
    <property type="project" value="TreeGrafter"/>
</dbReference>
<dbReference type="PROSITE" id="PS51304">
    <property type="entry name" value="GALECTIN"/>
    <property type="match status" value="2"/>
</dbReference>
<evidence type="ECO:0000256" key="3">
    <source>
        <dbReference type="RuleBase" id="RU102079"/>
    </source>
</evidence>
<keyword evidence="2" id="KW-0677">Repeat</keyword>
<keyword evidence="6" id="KW-1185">Reference proteome</keyword>
<proteinExistence type="predicted"/>
<dbReference type="FunFam" id="2.60.120.200:FF:000124">
    <property type="entry name" value="Galectin-4"/>
    <property type="match status" value="1"/>
</dbReference>
<dbReference type="OrthoDB" id="6251307at2759"/>
<dbReference type="PANTHER" id="PTHR11346:SF80">
    <property type="entry name" value="GALECTIN-9C"/>
    <property type="match status" value="1"/>
</dbReference>
<dbReference type="SMART" id="SM00908">
    <property type="entry name" value="Gal-bind_lectin"/>
    <property type="match status" value="2"/>
</dbReference>
<evidence type="ECO:0000256" key="1">
    <source>
        <dbReference type="ARBA" id="ARBA00022734"/>
    </source>
</evidence>
<dbReference type="GO" id="GO:0005829">
    <property type="term" value="C:cytosol"/>
    <property type="evidence" value="ECO:0007669"/>
    <property type="project" value="TreeGrafter"/>
</dbReference>
<dbReference type="CDD" id="cd00070">
    <property type="entry name" value="GLECT"/>
    <property type="match status" value="2"/>
</dbReference>
<dbReference type="GO" id="GO:0010628">
    <property type="term" value="P:positive regulation of gene expression"/>
    <property type="evidence" value="ECO:0007669"/>
    <property type="project" value="TreeGrafter"/>
</dbReference>
<dbReference type="InterPro" id="IPR013320">
    <property type="entry name" value="ConA-like_dom_sf"/>
</dbReference>
<comment type="caution">
    <text evidence="5">The sequence shown here is derived from an EMBL/GenBank/DDBJ whole genome shotgun (WGS) entry which is preliminary data.</text>
</comment>
<dbReference type="PANTHER" id="PTHR11346">
    <property type="entry name" value="GALECTIN"/>
    <property type="match status" value="1"/>
</dbReference>
<dbReference type="GO" id="GO:0016936">
    <property type="term" value="F:galactoside binding"/>
    <property type="evidence" value="ECO:0007669"/>
    <property type="project" value="TreeGrafter"/>
</dbReference>
<dbReference type="SUPFAM" id="SSF49899">
    <property type="entry name" value="Concanavalin A-like lectins/glucanases"/>
    <property type="match status" value="2"/>
</dbReference>
<feature type="domain" description="Galectin" evidence="4">
    <location>
        <begin position="17"/>
        <end position="148"/>
    </location>
</feature>
<protein>
    <recommendedName>
        <fullName evidence="3">Galectin</fullName>
    </recommendedName>
</protein>
<organism evidence="5 6">
    <name type="scientific">Albula goreensis</name>
    <dbReference type="NCBI Taxonomy" id="1534307"/>
    <lineage>
        <taxon>Eukaryota</taxon>
        <taxon>Metazoa</taxon>
        <taxon>Chordata</taxon>
        <taxon>Craniata</taxon>
        <taxon>Vertebrata</taxon>
        <taxon>Euteleostomi</taxon>
        <taxon>Actinopterygii</taxon>
        <taxon>Neopterygii</taxon>
        <taxon>Teleostei</taxon>
        <taxon>Albuliformes</taxon>
        <taxon>Albulidae</taxon>
        <taxon>Albula</taxon>
    </lineage>
</organism>
<dbReference type="Proteomes" id="UP000829720">
    <property type="component" value="Unassembled WGS sequence"/>
</dbReference>
<dbReference type="AlphaFoldDB" id="A0A8T3DBD3"/>